<sequence>MEYSLLIIATPFLLFLVLGLLGMKMKPSVAGIIGTLGMGI</sequence>
<keyword evidence="1" id="KW-0812">Transmembrane</keyword>
<dbReference type="AlphaFoldDB" id="A0A5J4P9B3"/>
<name>A0A5J4P9B3_9ZZZZ</name>
<evidence type="ECO:0000256" key="1">
    <source>
        <dbReference type="SAM" id="Phobius"/>
    </source>
</evidence>
<organism evidence="2">
    <name type="scientific">termite gut metagenome</name>
    <dbReference type="NCBI Taxonomy" id="433724"/>
    <lineage>
        <taxon>unclassified sequences</taxon>
        <taxon>metagenomes</taxon>
        <taxon>organismal metagenomes</taxon>
    </lineage>
</organism>
<protein>
    <submittedName>
        <fullName evidence="2">Uncharacterized protein</fullName>
    </submittedName>
</protein>
<keyword evidence="1" id="KW-1133">Transmembrane helix</keyword>
<gene>
    <name evidence="2" type="ORF">EZS27_042289</name>
</gene>
<proteinExistence type="predicted"/>
<reference evidence="2" key="1">
    <citation type="submission" date="2019-03" db="EMBL/GenBank/DDBJ databases">
        <title>Single cell metagenomics reveals metabolic interactions within the superorganism composed of flagellate Streblomastix strix and complex community of Bacteroidetes bacteria on its surface.</title>
        <authorList>
            <person name="Treitli S.C."/>
            <person name="Kolisko M."/>
            <person name="Husnik F."/>
            <person name="Keeling P."/>
            <person name="Hampl V."/>
        </authorList>
    </citation>
    <scope>NUCLEOTIDE SEQUENCE</scope>
    <source>
        <strain evidence="2">STM</strain>
    </source>
</reference>
<dbReference type="EMBL" id="SNRY01010205">
    <property type="protein sequence ID" value="KAA6306057.1"/>
    <property type="molecule type" value="Genomic_DNA"/>
</dbReference>
<feature type="non-terminal residue" evidence="2">
    <location>
        <position position="40"/>
    </location>
</feature>
<keyword evidence="1" id="KW-0472">Membrane</keyword>
<accession>A0A5J4P9B3</accession>
<evidence type="ECO:0000313" key="2">
    <source>
        <dbReference type="EMBL" id="KAA6306057.1"/>
    </source>
</evidence>
<feature type="transmembrane region" description="Helical" evidence="1">
    <location>
        <begin position="6"/>
        <end position="23"/>
    </location>
</feature>
<comment type="caution">
    <text evidence="2">The sequence shown here is derived from an EMBL/GenBank/DDBJ whole genome shotgun (WGS) entry which is preliminary data.</text>
</comment>